<feature type="domain" description="LCCL" evidence="2">
    <location>
        <begin position="222"/>
        <end position="288"/>
    </location>
</feature>
<feature type="transmembrane region" description="Helical" evidence="1">
    <location>
        <begin position="441"/>
        <end position="462"/>
    </location>
</feature>
<accession>A0A9P4VLU7</accession>
<dbReference type="Pfam" id="PF03815">
    <property type="entry name" value="LCCL"/>
    <property type="match status" value="1"/>
</dbReference>
<feature type="transmembrane region" description="Helical" evidence="1">
    <location>
        <begin position="156"/>
        <end position="175"/>
    </location>
</feature>
<dbReference type="PANTHER" id="PTHR31331:SF8">
    <property type="entry name" value="LCCL DOMAIN PROTEIN (AFU_ORTHOLOGUE AFUA_5G02970)"/>
    <property type="match status" value="1"/>
</dbReference>
<dbReference type="PANTHER" id="PTHR31331">
    <property type="entry name" value="LCCL DOMAIN PROTEIN (AFU_ORTHOLOGUE AFUA_5G08630)"/>
    <property type="match status" value="1"/>
</dbReference>
<organism evidence="3 4">
    <name type="scientific">Patellaria atrata CBS 101060</name>
    <dbReference type="NCBI Taxonomy" id="1346257"/>
    <lineage>
        <taxon>Eukaryota</taxon>
        <taxon>Fungi</taxon>
        <taxon>Dikarya</taxon>
        <taxon>Ascomycota</taxon>
        <taxon>Pezizomycotina</taxon>
        <taxon>Dothideomycetes</taxon>
        <taxon>Dothideomycetes incertae sedis</taxon>
        <taxon>Patellariales</taxon>
        <taxon>Patellariaceae</taxon>
        <taxon>Patellaria</taxon>
    </lineage>
</organism>
<evidence type="ECO:0000313" key="3">
    <source>
        <dbReference type="EMBL" id="KAF2837911.1"/>
    </source>
</evidence>
<dbReference type="Proteomes" id="UP000799429">
    <property type="component" value="Unassembled WGS sequence"/>
</dbReference>
<evidence type="ECO:0000313" key="4">
    <source>
        <dbReference type="Proteomes" id="UP000799429"/>
    </source>
</evidence>
<feature type="transmembrane region" description="Helical" evidence="1">
    <location>
        <begin position="401"/>
        <end position="421"/>
    </location>
</feature>
<sequence length="658" mass="74012">MRLASAWVCPWVRLVKFLTVDYRKYQSHTRGIDYKLPSTTFVNTPVASQVSMQNNQGFHNYDGPDDEEAFLDGTTETSRLQIGGFDIDDLSSPKRTLQKWPVLIHLYSLCNSVLDWAKGPNPPKQFFILPWFPSIHQVPQNLIDRYFPTRKGKICLLLLFYLLWVATFSSTYIFWKHSPIIPDYGMTLKQLNCGTSLFYPRNECGVDGEDCKPFHGTFGFRCPPGCVHEINYQPMVVGGPIYRGDSFICAAALHASVITNSEGGCAVASRVGEHTGFLSSTQDNINSVEFNSSFPLSFKFREGSQRPCNGRNLQWDILAISLLFSVILSLFVASPSVFFFSTFITTFVHVGLVSDPPQDGVLPLANLFSILLGRLLPATFCAVVLYYICIKRSLMDLDAHIDTTVLWLGGCWFGALTNYTFEWIPISRLTSHDLEHQPGAKLALALIILVIIFIVFQQAYYFRLEGRLLQQLSLYGSIILVILVALVLPGLNLRIHHYILALILLPGTSMQTRPSLLYQGLLIGLFINGIARWGFDSVLQTTETLRGDGQFNSLLPNILAPTITVGNASNITFSWPSPEIQLGLDGVSVLVNDVERARKYFQDNTSDDNNHFTWTRVLLEPEYFRFAFLADGRTLDYTKAGMWHVDGSWQEMKPGPSK</sequence>
<evidence type="ECO:0000259" key="2">
    <source>
        <dbReference type="PROSITE" id="PS50820"/>
    </source>
</evidence>
<dbReference type="OrthoDB" id="441660at2759"/>
<feature type="transmembrane region" description="Helical" evidence="1">
    <location>
        <begin position="516"/>
        <end position="535"/>
    </location>
</feature>
<dbReference type="InterPro" id="IPR004043">
    <property type="entry name" value="LCCL"/>
</dbReference>
<evidence type="ECO:0000256" key="1">
    <source>
        <dbReference type="SAM" id="Phobius"/>
    </source>
</evidence>
<dbReference type="AlphaFoldDB" id="A0A9P4VLU7"/>
<comment type="caution">
    <text evidence="3">The sequence shown here is derived from an EMBL/GenBank/DDBJ whole genome shotgun (WGS) entry which is preliminary data.</text>
</comment>
<dbReference type="Gene3D" id="2.170.130.20">
    <property type="entry name" value="LCCL-like domain"/>
    <property type="match status" value="1"/>
</dbReference>
<feature type="transmembrane region" description="Helical" evidence="1">
    <location>
        <begin position="317"/>
        <end position="344"/>
    </location>
</feature>
<reference evidence="3" key="1">
    <citation type="journal article" date="2020" name="Stud. Mycol.">
        <title>101 Dothideomycetes genomes: a test case for predicting lifestyles and emergence of pathogens.</title>
        <authorList>
            <person name="Haridas S."/>
            <person name="Albert R."/>
            <person name="Binder M."/>
            <person name="Bloem J."/>
            <person name="Labutti K."/>
            <person name="Salamov A."/>
            <person name="Andreopoulos B."/>
            <person name="Baker S."/>
            <person name="Barry K."/>
            <person name="Bills G."/>
            <person name="Bluhm B."/>
            <person name="Cannon C."/>
            <person name="Castanera R."/>
            <person name="Culley D."/>
            <person name="Daum C."/>
            <person name="Ezra D."/>
            <person name="Gonzalez J."/>
            <person name="Henrissat B."/>
            <person name="Kuo A."/>
            <person name="Liang C."/>
            <person name="Lipzen A."/>
            <person name="Lutzoni F."/>
            <person name="Magnuson J."/>
            <person name="Mondo S."/>
            <person name="Nolan M."/>
            <person name="Ohm R."/>
            <person name="Pangilinan J."/>
            <person name="Park H.-J."/>
            <person name="Ramirez L."/>
            <person name="Alfaro M."/>
            <person name="Sun H."/>
            <person name="Tritt A."/>
            <person name="Yoshinaga Y."/>
            <person name="Zwiers L.-H."/>
            <person name="Turgeon B."/>
            <person name="Goodwin S."/>
            <person name="Spatafora J."/>
            <person name="Crous P."/>
            <person name="Grigoriev I."/>
        </authorList>
    </citation>
    <scope>NUCLEOTIDE SEQUENCE</scope>
    <source>
        <strain evidence="3">CBS 101060</strain>
    </source>
</reference>
<dbReference type="PROSITE" id="PS50820">
    <property type="entry name" value="LCCL"/>
    <property type="match status" value="1"/>
</dbReference>
<keyword evidence="4" id="KW-1185">Reference proteome</keyword>
<name>A0A9P4VLU7_9PEZI</name>
<keyword evidence="1" id="KW-0472">Membrane</keyword>
<feature type="transmembrane region" description="Helical" evidence="1">
    <location>
        <begin position="474"/>
        <end position="496"/>
    </location>
</feature>
<dbReference type="EMBL" id="MU006098">
    <property type="protein sequence ID" value="KAF2837911.1"/>
    <property type="molecule type" value="Genomic_DNA"/>
</dbReference>
<dbReference type="InterPro" id="IPR051957">
    <property type="entry name" value="CRISP-LCCL_domain"/>
</dbReference>
<keyword evidence="1" id="KW-1133">Transmembrane helix</keyword>
<keyword evidence="1" id="KW-0812">Transmembrane</keyword>
<proteinExistence type="predicted"/>
<gene>
    <name evidence="3" type="ORF">M501DRAFT_986107</name>
</gene>
<dbReference type="SUPFAM" id="SSF69848">
    <property type="entry name" value="LCCL domain"/>
    <property type="match status" value="1"/>
</dbReference>
<dbReference type="InterPro" id="IPR036609">
    <property type="entry name" value="LCCL_sf"/>
</dbReference>
<protein>
    <recommendedName>
        <fullName evidence="2">LCCL domain-containing protein</fullName>
    </recommendedName>
</protein>
<feature type="transmembrane region" description="Helical" evidence="1">
    <location>
        <begin position="364"/>
        <end position="389"/>
    </location>
</feature>
<dbReference type="SMART" id="SM00603">
    <property type="entry name" value="LCCL"/>
    <property type="match status" value="1"/>
</dbReference>